<dbReference type="Proteomes" id="UP000001235">
    <property type="component" value="Chromosome"/>
</dbReference>
<dbReference type="Pfam" id="PF21158">
    <property type="entry name" value="flgK_1st_1"/>
    <property type="match status" value="1"/>
</dbReference>
<dbReference type="PANTHER" id="PTHR42792">
    <property type="entry name" value="FLAGELLIN"/>
    <property type="match status" value="1"/>
</dbReference>
<dbReference type="OrthoDB" id="9768249at2"/>
<sequence>MRISSNTIFDNNVATLGAQQARLVQTQQQIASGRRLLTAASDPVAATRALDVTQADAINTQQTANRGTVKDPLSISESTLASVTLLLQDVRTAAVAAGNATLTNTDRATIGKNLNGRLQELIGLANSTDGSGNALYAGFQSKTTPFVASTAGVVSYQGDDGQRLVQVDPGRQIAANDSGADVFMRIKDGNGTFATQALATNTGGGIISAGSVLNPAALTGNAYSVSFAVAAGATTYSVTNTTTGVPVAGMTAQPYTSGQAISFDGLQFNMQGAPANGDSFTVKPSANQSVFKTLSDLITTLSTPLSGANVSNGLASGIVNVDNALSNVLNTRSSIGARLNEIDSLQASGDSIGVQLKQSLSALQDTDYNKAISDLNQQQTTLQAAQKSFAQVSNLSMFTYM</sequence>
<dbReference type="STRING" id="395494.Galf_1053"/>
<dbReference type="KEGG" id="gca:Galf_1053"/>
<keyword evidence="8" id="KW-0966">Cell projection</keyword>
<dbReference type="GO" id="GO:0071973">
    <property type="term" value="P:bacterial-type flagellum-dependent cell motility"/>
    <property type="evidence" value="ECO:0007669"/>
    <property type="project" value="InterPro"/>
</dbReference>
<dbReference type="InterPro" id="IPR049119">
    <property type="entry name" value="FlgK_D2-like"/>
</dbReference>
<accession>D9SEY6</accession>
<feature type="domain" description="Flagellin N-terminal" evidence="5">
    <location>
        <begin position="3"/>
        <end position="139"/>
    </location>
</feature>
<evidence type="ECO:0000256" key="4">
    <source>
        <dbReference type="ARBA" id="ARBA00023143"/>
    </source>
</evidence>
<feature type="domain" description="Flagellin C-terminal" evidence="6">
    <location>
        <begin position="320"/>
        <end position="396"/>
    </location>
</feature>
<comment type="similarity">
    <text evidence="3">Belongs to the bacterial flagellin family.</text>
</comment>
<feature type="domain" description="Flagellar hook-associated protein 1 D2-like" evidence="7">
    <location>
        <begin position="201"/>
        <end position="284"/>
    </location>
</feature>
<dbReference type="GO" id="GO:0005576">
    <property type="term" value="C:extracellular region"/>
    <property type="evidence" value="ECO:0007669"/>
    <property type="project" value="UniProtKB-SubCell"/>
</dbReference>
<dbReference type="eggNOG" id="COG1344">
    <property type="taxonomic scope" value="Bacteria"/>
</dbReference>
<dbReference type="RefSeq" id="WP_013293023.1">
    <property type="nucleotide sequence ID" value="NC_014394.1"/>
</dbReference>
<keyword evidence="9" id="KW-1185">Reference proteome</keyword>
<evidence type="ECO:0000256" key="3">
    <source>
        <dbReference type="ARBA" id="ARBA00005709"/>
    </source>
</evidence>
<dbReference type="SUPFAM" id="SSF64518">
    <property type="entry name" value="Phase 1 flagellin"/>
    <property type="match status" value="1"/>
</dbReference>
<dbReference type="Gene3D" id="1.20.1330.10">
    <property type="entry name" value="f41 fragment of flagellin, N-terminal domain"/>
    <property type="match status" value="2"/>
</dbReference>
<keyword evidence="8" id="KW-0969">Cilium</keyword>
<evidence type="ECO:0000313" key="9">
    <source>
        <dbReference type="Proteomes" id="UP000001235"/>
    </source>
</evidence>
<dbReference type="InterPro" id="IPR013384">
    <property type="entry name" value="Flagell_FlgL"/>
</dbReference>
<dbReference type="InterPro" id="IPR001492">
    <property type="entry name" value="Flagellin"/>
</dbReference>
<name>D9SEY6_GALCS</name>
<evidence type="ECO:0000313" key="8">
    <source>
        <dbReference type="EMBL" id="ADL55083.1"/>
    </source>
</evidence>
<comment type="subcellular location">
    <subcellularLocation>
        <location evidence="1">Bacterial flagellum</location>
    </subcellularLocation>
    <subcellularLocation>
        <location evidence="2">Secreted</location>
    </subcellularLocation>
</comment>
<dbReference type="PANTHER" id="PTHR42792:SF1">
    <property type="entry name" value="FLAGELLAR HOOK-ASSOCIATED PROTEIN 3"/>
    <property type="match status" value="1"/>
</dbReference>
<keyword evidence="8" id="KW-0282">Flagellum</keyword>
<organism evidence="8 9">
    <name type="scientific">Gallionella capsiferriformans (strain ES-2)</name>
    <name type="common">Gallionella ferruginea capsiferriformans (strain ES-2)</name>
    <dbReference type="NCBI Taxonomy" id="395494"/>
    <lineage>
        <taxon>Bacteria</taxon>
        <taxon>Pseudomonadati</taxon>
        <taxon>Pseudomonadota</taxon>
        <taxon>Betaproteobacteria</taxon>
        <taxon>Nitrosomonadales</taxon>
        <taxon>Gallionellaceae</taxon>
        <taxon>Gallionella</taxon>
    </lineage>
</organism>
<dbReference type="Pfam" id="PF00669">
    <property type="entry name" value="Flagellin_N"/>
    <property type="match status" value="1"/>
</dbReference>
<protein>
    <submittedName>
        <fullName evidence="8">Flagellar hook-associated protein 3</fullName>
    </submittedName>
</protein>
<dbReference type="GO" id="GO:0009424">
    <property type="term" value="C:bacterial-type flagellum hook"/>
    <property type="evidence" value="ECO:0007669"/>
    <property type="project" value="InterPro"/>
</dbReference>
<proteinExistence type="inferred from homology"/>
<dbReference type="Pfam" id="PF00700">
    <property type="entry name" value="Flagellin_C"/>
    <property type="match status" value="1"/>
</dbReference>
<keyword evidence="4" id="KW-0975">Bacterial flagellum</keyword>
<dbReference type="InterPro" id="IPR046358">
    <property type="entry name" value="Flagellin_C"/>
</dbReference>
<dbReference type="InterPro" id="IPR001029">
    <property type="entry name" value="Flagellin_N"/>
</dbReference>
<dbReference type="EMBL" id="CP002159">
    <property type="protein sequence ID" value="ADL55083.1"/>
    <property type="molecule type" value="Genomic_DNA"/>
</dbReference>
<reference evidence="8 9" key="1">
    <citation type="submission" date="2010-08" db="EMBL/GenBank/DDBJ databases">
        <title>Complete sequence of Gallionella capsiferriformans ES-2.</title>
        <authorList>
            <consortium name="US DOE Joint Genome Institute"/>
            <person name="Lucas S."/>
            <person name="Copeland A."/>
            <person name="Lapidus A."/>
            <person name="Cheng J.-F."/>
            <person name="Bruce D."/>
            <person name="Goodwin L."/>
            <person name="Pitluck S."/>
            <person name="Chertkov O."/>
            <person name="Davenport K.W."/>
            <person name="Detter J.C."/>
            <person name="Han C."/>
            <person name="Tapia R."/>
            <person name="Land M."/>
            <person name="Hauser L."/>
            <person name="Chang Y.-J."/>
            <person name="Jeffries C."/>
            <person name="Kyrpides N."/>
            <person name="Ivanova N."/>
            <person name="Mikhailova N."/>
            <person name="Shelobolina E.S."/>
            <person name="Picardal F."/>
            <person name="Roden E."/>
            <person name="Emerson D."/>
            <person name="Woyke T."/>
        </authorList>
    </citation>
    <scope>NUCLEOTIDE SEQUENCE [LARGE SCALE GENOMIC DNA]</scope>
    <source>
        <strain evidence="8 9">ES-2</strain>
    </source>
</reference>
<evidence type="ECO:0000259" key="7">
    <source>
        <dbReference type="Pfam" id="PF21158"/>
    </source>
</evidence>
<evidence type="ECO:0000256" key="1">
    <source>
        <dbReference type="ARBA" id="ARBA00004365"/>
    </source>
</evidence>
<dbReference type="NCBIfam" id="TIGR02550">
    <property type="entry name" value="flagell_flgL"/>
    <property type="match status" value="1"/>
</dbReference>
<dbReference type="HOGENOM" id="CLU_024437_5_0_4"/>
<evidence type="ECO:0000256" key="2">
    <source>
        <dbReference type="ARBA" id="ARBA00004613"/>
    </source>
</evidence>
<evidence type="ECO:0000259" key="5">
    <source>
        <dbReference type="Pfam" id="PF00669"/>
    </source>
</evidence>
<evidence type="ECO:0000259" key="6">
    <source>
        <dbReference type="Pfam" id="PF00700"/>
    </source>
</evidence>
<gene>
    <name evidence="8" type="ordered locus">Galf_1053</name>
</gene>
<dbReference type="AlphaFoldDB" id="D9SEY6"/>
<dbReference type="GO" id="GO:0005198">
    <property type="term" value="F:structural molecule activity"/>
    <property type="evidence" value="ECO:0007669"/>
    <property type="project" value="InterPro"/>
</dbReference>